<reference evidence="1 2" key="1">
    <citation type="submission" date="2018-03" db="EMBL/GenBank/DDBJ databases">
        <title>Genomic Encyclopedia of Type Strains, Phase III (KMG-III): the genomes of soil and plant-associated and newly described type strains.</title>
        <authorList>
            <person name="Whitman W."/>
        </authorList>
    </citation>
    <scope>NUCLEOTIDE SEQUENCE [LARGE SCALE GENOMIC DNA]</scope>
    <source>
        <strain evidence="1 2">CGMCC 4.7125</strain>
    </source>
</reference>
<keyword evidence="2" id="KW-1185">Reference proteome</keyword>
<proteinExistence type="predicted"/>
<comment type="caution">
    <text evidence="1">The sequence shown here is derived from an EMBL/GenBank/DDBJ whole genome shotgun (WGS) entry which is preliminary data.</text>
</comment>
<accession>A0A2T0LUL3</accession>
<name>A0A2T0LUL3_9PSEU</name>
<dbReference type="Proteomes" id="UP000238362">
    <property type="component" value="Unassembled WGS sequence"/>
</dbReference>
<organism evidence="1 2">
    <name type="scientific">Prauserella shujinwangii</name>
    <dbReference type="NCBI Taxonomy" id="1453103"/>
    <lineage>
        <taxon>Bacteria</taxon>
        <taxon>Bacillati</taxon>
        <taxon>Actinomycetota</taxon>
        <taxon>Actinomycetes</taxon>
        <taxon>Pseudonocardiales</taxon>
        <taxon>Pseudonocardiaceae</taxon>
        <taxon>Prauserella</taxon>
    </lineage>
</organism>
<dbReference type="AlphaFoldDB" id="A0A2T0LUL3"/>
<protein>
    <submittedName>
        <fullName evidence="1">Uncharacterized protein</fullName>
    </submittedName>
</protein>
<sequence length="108" mass="12256">MGQFDVFEVGVNRNTIAGIGLLGDVGERSWGGDHGSWVEIALATHNGRHEVAEGGPRRLWRLVEHAHRVWTDLDRPGWDRFGLTVTPQAQTVWFDRPDSDRTWRLAAR</sequence>
<evidence type="ECO:0000313" key="1">
    <source>
        <dbReference type="EMBL" id="PRX47525.1"/>
    </source>
</evidence>
<evidence type="ECO:0000313" key="2">
    <source>
        <dbReference type="Proteomes" id="UP000238362"/>
    </source>
</evidence>
<dbReference type="EMBL" id="PVNH01000005">
    <property type="protein sequence ID" value="PRX47525.1"/>
    <property type="molecule type" value="Genomic_DNA"/>
</dbReference>
<gene>
    <name evidence="1" type="ORF">B0I33_105103</name>
</gene>
<dbReference type="RefSeq" id="WP_181193277.1">
    <property type="nucleotide sequence ID" value="NZ_PVNH01000005.1"/>
</dbReference>